<evidence type="ECO:0000256" key="2">
    <source>
        <dbReference type="ARBA" id="ARBA00022692"/>
    </source>
</evidence>
<dbReference type="AlphaFoldDB" id="A0A1E3KCS4"/>
<name>A0A1E3KCS4_9TREE</name>
<dbReference type="InterPro" id="IPR013714">
    <property type="entry name" value="Golgi_TVP15"/>
</dbReference>
<protein>
    <submittedName>
        <fullName evidence="7">Uncharacterized protein</fullName>
    </submittedName>
</protein>
<sequence length="66" mass="7036">MAIVYLLLGVLMLNYYTILYVCGTVVGVVGAAYIALNFVPAVDAPSTMQAPSTDEEAQPVWQGPTE</sequence>
<keyword evidence="3 6" id="KW-1133">Transmembrane helix</keyword>
<evidence type="ECO:0000313" key="8">
    <source>
        <dbReference type="Proteomes" id="UP000095149"/>
    </source>
</evidence>
<evidence type="ECO:0000256" key="3">
    <source>
        <dbReference type="ARBA" id="ARBA00022989"/>
    </source>
</evidence>
<feature type="region of interest" description="Disordered" evidence="5">
    <location>
        <begin position="45"/>
        <end position="66"/>
    </location>
</feature>
<gene>
    <name evidence="7" type="ORF">I350_01497</name>
</gene>
<dbReference type="GO" id="GO:0016020">
    <property type="term" value="C:membrane"/>
    <property type="evidence" value="ECO:0007669"/>
    <property type="project" value="UniProtKB-SubCell"/>
</dbReference>
<accession>A0A1E3KCS4</accession>
<evidence type="ECO:0000256" key="1">
    <source>
        <dbReference type="ARBA" id="ARBA00004141"/>
    </source>
</evidence>
<evidence type="ECO:0000256" key="6">
    <source>
        <dbReference type="SAM" id="Phobius"/>
    </source>
</evidence>
<reference evidence="7 8" key="1">
    <citation type="submission" date="2016-06" db="EMBL/GenBank/DDBJ databases">
        <title>Evolution of pathogenesis and genome organization in the Tremellales.</title>
        <authorList>
            <person name="Cuomo C."/>
            <person name="Litvintseva A."/>
            <person name="Heitman J."/>
            <person name="Chen Y."/>
            <person name="Sun S."/>
            <person name="Springer D."/>
            <person name="Dromer F."/>
            <person name="Young S."/>
            <person name="Zeng Q."/>
            <person name="Chapman S."/>
            <person name="Gujja S."/>
            <person name="Saif S."/>
            <person name="Birren B."/>
        </authorList>
    </citation>
    <scope>NUCLEOTIDE SEQUENCE [LARGE SCALE GENOMIC DNA]</scope>
    <source>
        <strain evidence="7 8">CBS 6273</strain>
    </source>
</reference>
<keyword evidence="2 6" id="KW-0812">Transmembrane</keyword>
<dbReference type="Pfam" id="PF08507">
    <property type="entry name" value="COPI_assoc"/>
    <property type="match status" value="1"/>
</dbReference>
<evidence type="ECO:0000256" key="4">
    <source>
        <dbReference type="ARBA" id="ARBA00023136"/>
    </source>
</evidence>
<dbReference type="Proteomes" id="UP000095149">
    <property type="component" value="Unassembled WGS sequence"/>
</dbReference>
<feature type="transmembrane region" description="Helical" evidence="6">
    <location>
        <begin position="15"/>
        <end position="39"/>
    </location>
</feature>
<comment type="subcellular location">
    <subcellularLocation>
        <location evidence="1">Membrane</location>
        <topology evidence="1">Multi-pass membrane protein</topology>
    </subcellularLocation>
</comment>
<dbReference type="OrthoDB" id="423534at2759"/>
<organism evidence="7 8">
    <name type="scientific">Cryptococcus amylolentus CBS 6273</name>
    <dbReference type="NCBI Taxonomy" id="1296118"/>
    <lineage>
        <taxon>Eukaryota</taxon>
        <taxon>Fungi</taxon>
        <taxon>Dikarya</taxon>
        <taxon>Basidiomycota</taxon>
        <taxon>Agaricomycotina</taxon>
        <taxon>Tremellomycetes</taxon>
        <taxon>Tremellales</taxon>
        <taxon>Cryptococcaceae</taxon>
        <taxon>Cryptococcus</taxon>
    </lineage>
</organism>
<evidence type="ECO:0000256" key="5">
    <source>
        <dbReference type="SAM" id="MobiDB-lite"/>
    </source>
</evidence>
<dbReference type="EMBL" id="MEKH01000002">
    <property type="protein sequence ID" value="ODO10898.1"/>
    <property type="molecule type" value="Genomic_DNA"/>
</dbReference>
<comment type="caution">
    <text evidence="7">The sequence shown here is derived from an EMBL/GenBank/DDBJ whole genome shotgun (WGS) entry which is preliminary data.</text>
</comment>
<keyword evidence="4 6" id="KW-0472">Membrane</keyword>
<proteinExistence type="predicted"/>
<evidence type="ECO:0000313" key="7">
    <source>
        <dbReference type="EMBL" id="ODO10898.1"/>
    </source>
</evidence>